<accession>A0A381YAM1</accession>
<dbReference type="InterPro" id="IPR019004">
    <property type="entry name" value="YqeY/Aim41"/>
</dbReference>
<dbReference type="Gene3D" id="1.10.10.410">
    <property type="match status" value="1"/>
</dbReference>
<evidence type="ECO:0000313" key="1">
    <source>
        <dbReference type="EMBL" id="SVA73940.1"/>
    </source>
</evidence>
<dbReference type="InterPro" id="IPR042184">
    <property type="entry name" value="YqeY/Aim41_N"/>
</dbReference>
<gene>
    <name evidence="1" type="ORF">METZ01_LOCUS126794</name>
</gene>
<organism evidence="1">
    <name type="scientific">marine metagenome</name>
    <dbReference type="NCBI Taxonomy" id="408172"/>
    <lineage>
        <taxon>unclassified sequences</taxon>
        <taxon>metagenomes</taxon>
        <taxon>ecological metagenomes</taxon>
    </lineage>
</organism>
<evidence type="ECO:0008006" key="2">
    <source>
        <dbReference type="Google" id="ProtNLM"/>
    </source>
</evidence>
<dbReference type="Gene3D" id="1.10.1510.10">
    <property type="entry name" value="Uncharacterised protein YqeY/AIM41 PF09424, N-terminal domain"/>
    <property type="match status" value="1"/>
</dbReference>
<dbReference type="Pfam" id="PF09424">
    <property type="entry name" value="YqeY"/>
    <property type="match status" value="1"/>
</dbReference>
<reference evidence="1" key="1">
    <citation type="submission" date="2018-05" db="EMBL/GenBank/DDBJ databases">
        <authorList>
            <person name="Lanie J.A."/>
            <person name="Ng W.-L."/>
            <person name="Kazmierczak K.M."/>
            <person name="Andrzejewski T.M."/>
            <person name="Davidsen T.M."/>
            <person name="Wayne K.J."/>
            <person name="Tettelin H."/>
            <person name="Glass J.I."/>
            <person name="Rusch D."/>
            <person name="Podicherti R."/>
            <person name="Tsui H.-C.T."/>
            <person name="Winkler M.E."/>
        </authorList>
    </citation>
    <scope>NUCLEOTIDE SEQUENCE</scope>
</reference>
<proteinExistence type="predicted"/>
<dbReference type="GO" id="GO:0016884">
    <property type="term" value="F:carbon-nitrogen ligase activity, with glutamine as amido-N-donor"/>
    <property type="evidence" value="ECO:0007669"/>
    <property type="project" value="InterPro"/>
</dbReference>
<dbReference type="AlphaFoldDB" id="A0A381YAM1"/>
<dbReference type="InterPro" id="IPR023168">
    <property type="entry name" value="GatB_Yqey_C_2"/>
</dbReference>
<dbReference type="InterPro" id="IPR003789">
    <property type="entry name" value="Asn/Gln_tRNA_amidoTrase-B-like"/>
</dbReference>
<dbReference type="SUPFAM" id="SSF89095">
    <property type="entry name" value="GatB/YqeY motif"/>
    <property type="match status" value="1"/>
</dbReference>
<dbReference type="PANTHER" id="PTHR28055:SF1">
    <property type="entry name" value="ALTERED INHERITANCE OF MITOCHONDRIA PROTEIN 41, MITOCHONDRIAL"/>
    <property type="match status" value="1"/>
</dbReference>
<dbReference type="PANTHER" id="PTHR28055">
    <property type="entry name" value="ALTERED INHERITANCE OF MITOCHONDRIA PROTEIN 41, MITOCHONDRIAL"/>
    <property type="match status" value="1"/>
</dbReference>
<sequence length="118" mass="13435">MAAIKQKEIDTRTEINETDILSIIEKQVQQRFEAAELYEQAERNELFDKEMAEAEILKTYLPEKLSEEEVRLIISTIINETGANTLKDMGTVMAKLKEQADGKINMKTASQIVKESLS</sequence>
<protein>
    <recommendedName>
        <fullName evidence="2">GatB/YqeY domain-containing protein</fullName>
    </recommendedName>
</protein>
<name>A0A381YAM1_9ZZZZ</name>
<dbReference type="EMBL" id="UINC01017749">
    <property type="protein sequence ID" value="SVA73940.1"/>
    <property type="molecule type" value="Genomic_DNA"/>
</dbReference>